<reference evidence="7 8" key="1">
    <citation type="journal article" name="Sci. Rep.">
        <title>Genome-scale phylogenetic analyses confirm Olpidium as the closest living zoosporic fungus to the non-flagellated, terrestrial fungi.</title>
        <authorList>
            <person name="Chang Y."/>
            <person name="Rochon D."/>
            <person name="Sekimoto S."/>
            <person name="Wang Y."/>
            <person name="Chovatia M."/>
            <person name="Sandor L."/>
            <person name="Salamov A."/>
            <person name="Grigoriev I.V."/>
            <person name="Stajich J.E."/>
            <person name="Spatafora J.W."/>
        </authorList>
    </citation>
    <scope>NUCLEOTIDE SEQUENCE [LARGE SCALE GENOMIC DNA]</scope>
    <source>
        <strain evidence="7">S191</strain>
    </source>
</reference>
<feature type="region of interest" description="Disordered" evidence="5">
    <location>
        <begin position="90"/>
        <end position="116"/>
    </location>
</feature>
<dbReference type="EMBL" id="JAEFCI010006856">
    <property type="protein sequence ID" value="KAG5459431.1"/>
    <property type="molecule type" value="Genomic_DNA"/>
</dbReference>
<dbReference type="GO" id="GO:0006281">
    <property type="term" value="P:DNA repair"/>
    <property type="evidence" value="ECO:0007669"/>
    <property type="project" value="TreeGrafter"/>
</dbReference>
<dbReference type="GO" id="GO:0031298">
    <property type="term" value="C:replication fork protection complex"/>
    <property type="evidence" value="ECO:0007669"/>
    <property type="project" value="TreeGrafter"/>
</dbReference>
<protein>
    <recommendedName>
        <fullName evidence="6">Timeless N-terminal domain-containing protein</fullName>
    </recommendedName>
</protein>
<evidence type="ECO:0000259" key="6">
    <source>
        <dbReference type="Pfam" id="PF04821"/>
    </source>
</evidence>
<proteinExistence type="predicted"/>
<dbReference type="AlphaFoldDB" id="A0A8H7ZTX4"/>
<evidence type="ECO:0000256" key="5">
    <source>
        <dbReference type="SAM" id="MobiDB-lite"/>
    </source>
</evidence>
<evidence type="ECO:0000313" key="7">
    <source>
        <dbReference type="EMBL" id="KAG5459431.1"/>
    </source>
</evidence>
<dbReference type="PANTHER" id="PTHR22940:SF4">
    <property type="entry name" value="PROTEIN TIMELESS HOMOLOG"/>
    <property type="match status" value="1"/>
</dbReference>
<evidence type="ECO:0000256" key="4">
    <source>
        <dbReference type="ARBA" id="ARBA00023306"/>
    </source>
</evidence>
<feature type="compositionally biased region" description="Basic residues" evidence="5">
    <location>
        <begin position="105"/>
        <end position="116"/>
    </location>
</feature>
<gene>
    <name evidence="7" type="ORF">BJ554DRAFT_167</name>
</gene>
<accession>A0A8H7ZTX4</accession>
<dbReference type="GO" id="GO:0003677">
    <property type="term" value="F:DNA binding"/>
    <property type="evidence" value="ECO:0007669"/>
    <property type="project" value="TreeGrafter"/>
</dbReference>
<dbReference type="Pfam" id="PF04821">
    <property type="entry name" value="TIMELESS"/>
    <property type="match status" value="1"/>
</dbReference>
<dbReference type="InterPro" id="IPR006906">
    <property type="entry name" value="Timeless_N"/>
</dbReference>
<feature type="region of interest" description="Disordered" evidence="5">
    <location>
        <begin position="31"/>
        <end position="78"/>
    </location>
</feature>
<dbReference type="Proteomes" id="UP000673691">
    <property type="component" value="Unassembled WGS sequence"/>
</dbReference>
<keyword evidence="2" id="KW-0236">DNA replication inhibitor</keyword>
<evidence type="ECO:0000313" key="8">
    <source>
        <dbReference type="Proteomes" id="UP000673691"/>
    </source>
</evidence>
<evidence type="ECO:0000256" key="3">
    <source>
        <dbReference type="ARBA" id="ARBA00023242"/>
    </source>
</evidence>
<dbReference type="OrthoDB" id="310853at2759"/>
<dbReference type="PANTHER" id="PTHR22940">
    <property type="entry name" value="TIMEOUT/TIMELESS-2"/>
    <property type="match status" value="1"/>
</dbReference>
<evidence type="ECO:0000256" key="1">
    <source>
        <dbReference type="ARBA" id="ARBA00004123"/>
    </source>
</evidence>
<evidence type="ECO:0000256" key="2">
    <source>
        <dbReference type="ARBA" id="ARBA00022880"/>
    </source>
</evidence>
<dbReference type="GO" id="GO:0000076">
    <property type="term" value="P:DNA replication checkpoint signaling"/>
    <property type="evidence" value="ECO:0007669"/>
    <property type="project" value="TreeGrafter"/>
</dbReference>
<name>A0A8H7ZTX4_9FUNG</name>
<dbReference type="GO" id="GO:0043111">
    <property type="term" value="P:replication fork arrest"/>
    <property type="evidence" value="ECO:0007669"/>
    <property type="project" value="TreeGrafter"/>
</dbReference>
<sequence>MLIPARPGRMFKGSEAVSALRQQVAAAVTLLRPRKMGNSSQGSGPDPAAQYQAGQRGGSDGEAERASGEDCPGGGYGVRRVVPTDVPLCLEPNNSGTARTSHMAGRQKHGQPGRTARHFKRLQGGSAGKWCPQQRGADHAGGPLASQPCQGQRAKLNLSPLTPRLFTTLVSARTARSDGIIRLGLSLVRNLLAIPAPEASAAVSGEQLRQSFLQEELVVRMERESVLDLVLTFASSSDEEQYAQYNVLVLEIFSWIFHGLDPEDLFKDPKVAP</sequence>
<comment type="caution">
    <text evidence="7">The sequence shown here is derived from an EMBL/GenBank/DDBJ whole genome shotgun (WGS) entry which is preliminary data.</text>
</comment>
<feature type="domain" description="Timeless N-terminal" evidence="6">
    <location>
        <begin position="168"/>
        <end position="267"/>
    </location>
</feature>
<dbReference type="InterPro" id="IPR044998">
    <property type="entry name" value="Timeless"/>
</dbReference>
<comment type="subcellular location">
    <subcellularLocation>
        <location evidence="1">Nucleus</location>
    </subcellularLocation>
</comment>
<organism evidence="7 8">
    <name type="scientific">Olpidium bornovanus</name>
    <dbReference type="NCBI Taxonomy" id="278681"/>
    <lineage>
        <taxon>Eukaryota</taxon>
        <taxon>Fungi</taxon>
        <taxon>Fungi incertae sedis</taxon>
        <taxon>Olpidiomycota</taxon>
        <taxon>Olpidiomycotina</taxon>
        <taxon>Olpidiomycetes</taxon>
        <taxon>Olpidiales</taxon>
        <taxon>Olpidiaceae</taxon>
        <taxon>Olpidium</taxon>
    </lineage>
</organism>
<keyword evidence="8" id="KW-1185">Reference proteome</keyword>
<keyword evidence="4" id="KW-0131">Cell cycle</keyword>
<keyword evidence="3" id="KW-0539">Nucleus</keyword>